<evidence type="ECO:0000256" key="1">
    <source>
        <dbReference type="SAM" id="Phobius"/>
    </source>
</evidence>
<dbReference type="EMBL" id="KV417664">
    <property type="protein sequence ID" value="KZP11338.1"/>
    <property type="molecule type" value="Genomic_DNA"/>
</dbReference>
<keyword evidence="1" id="KW-1133">Transmembrane helix</keyword>
<gene>
    <name evidence="2" type="ORF">FIBSPDRAFT_962341</name>
</gene>
<evidence type="ECO:0000313" key="3">
    <source>
        <dbReference type="Proteomes" id="UP000076532"/>
    </source>
</evidence>
<reference evidence="2 3" key="1">
    <citation type="journal article" date="2016" name="Mol. Biol. Evol.">
        <title>Comparative Genomics of Early-Diverging Mushroom-Forming Fungi Provides Insights into the Origins of Lignocellulose Decay Capabilities.</title>
        <authorList>
            <person name="Nagy L.G."/>
            <person name="Riley R."/>
            <person name="Tritt A."/>
            <person name="Adam C."/>
            <person name="Daum C."/>
            <person name="Floudas D."/>
            <person name="Sun H."/>
            <person name="Yadav J.S."/>
            <person name="Pangilinan J."/>
            <person name="Larsson K.H."/>
            <person name="Matsuura K."/>
            <person name="Barry K."/>
            <person name="Labutti K."/>
            <person name="Kuo R."/>
            <person name="Ohm R.A."/>
            <person name="Bhattacharya S.S."/>
            <person name="Shirouzu T."/>
            <person name="Yoshinaga Y."/>
            <person name="Martin F.M."/>
            <person name="Grigoriev I.V."/>
            <person name="Hibbett D.S."/>
        </authorList>
    </citation>
    <scope>NUCLEOTIDE SEQUENCE [LARGE SCALE GENOMIC DNA]</scope>
    <source>
        <strain evidence="2 3">CBS 109695</strain>
    </source>
</reference>
<name>A0A166A805_9AGAM</name>
<keyword evidence="3" id="KW-1185">Reference proteome</keyword>
<keyword evidence="1" id="KW-0472">Membrane</keyword>
<accession>A0A166A805</accession>
<protein>
    <submittedName>
        <fullName evidence="2">Uncharacterized protein</fullName>
    </submittedName>
</protein>
<evidence type="ECO:0000313" key="2">
    <source>
        <dbReference type="EMBL" id="KZP11338.1"/>
    </source>
</evidence>
<feature type="transmembrane region" description="Helical" evidence="1">
    <location>
        <begin position="39"/>
        <end position="61"/>
    </location>
</feature>
<sequence>MPRSMGHQPNESGGQLLQAVPCVSSPGSLPLPILSNTDLFFLSFFLSFFFFHLLFPAQVCAPNATSPLTATPRKERMTYDRMALFNAWNALLLGVLYLAFQAFRFIFAKHAFSAD</sequence>
<feature type="transmembrane region" description="Helical" evidence="1">
    <location>
        <begin position="82"/>
        <end position="107"/>
    </location>
</feature>
<proteinExistence type="predicted"/>
<organism evidence="2 3">
    <name type="scientific">Athelia psychrophila</name>
    <dbReference type="NCBI Taxonomy" id="1759441"/>
    <lineage>
        <taxon>Eukaryota</taxon>
        <taxon>Fungi</taxon>
        <taxon>Dikarya</taxon>
        <taxon>Basidiomycota</taxon>
        <taxon>Agaricomycotina</taxon>
        <taxon>Agaricomycetes</taxon>
        <taxon>Agaricomycetidae</taxon>
        <taxon>Atheliales</taxon>
        <taxon>Atheliaceae</taxon>
        <taxon>Athelia</taxon>
    </lineage>
</organism>
<keyword evidence="1" id="KW-0812">Transmembrane</keyword>
<dbReference type="AlphaFoldDB" id="A0A166A805"/>
<dbReference type="OrthoDB" id="3561359at2759"/>
<dbReference type="Proteomes" id="UP000076532">
    <property type="component" value="Unassembled WGS sequence"/>
</dbReference>